<dbReference type="EMBL" id="CAJVCH010562964">
    <property type="protein sequence ID" value="CAG7831984.1"/>
    <property type="molecule type" value="Genomic_DNA"/>
</dbReference>
<accession>A0A8J2LFG9</accession>
<evidence type="ECO:0000256" key="1">
    <source>
        <dbReference type="SAM" id="MobiDB-lite"/>
    </source>
</evidence>
<name>A0A8J2LFG9_9HEXA</name>
<comment type="caution">
    <text evidence="2">The sequence shown here is derived from an EMBL/GenBank/DDBJ whole genome shotgun (WGS) entry which is preliminary data.</text>
</comment>
<evidence type="ECO:0000313" key="3">
    <source>
        <dbReference type="Proteomes" id="UP000708208"/>
    </source>
</evidence>
<gene>
    <name evidence="2" type="ORF">AFUS01_LOCUS41700</name>
</gene>
<keyword evidence="3" id="KW-1185">Reference proteome</keyword>
<proteinExistence type="predicted"/>
<sequence length="96" mass="9088">MASGRTWSECSSGCTGDTRRGAGGGIRVGGGGSDGAGGAGGTRGLCGGNGEALGGGGGSMCEHGGVGVQKLPFASTHTVNLYATTVESCCEIYSPG</sequence>
<feature type="compositionally biased region" description="Polar residues" evidence="1">
    <location>
        <begin position="1"/>
        <end position="15"/>
    </location>
</feature>
<organism evidence="2 3">
    <name type="scientific">Allacma fusca</name>
    <dbReference type="NCBI Taxonomy" id="39272"/>
    <lineage>
        <taxon>Eukaryota</taxon>
        <taxon>Metazoa</taxon>
        <taxon>Ecdysozoa</taxon>
        <taxon>Arthropoda</taxon>
        <taxon>Hexapoda</taxon>
        <taxon>Collembola</taxon>
        <taxon>Symphypleona</taxon>
        <taxon>Sminthuridae</taxon>
        <taxon>Allacma</taxon>
    </lineage>
</organism>
<protein>
    <submittedName>
        <fullName evidence="2">Uncharacterized protein</fullName>
    </submittedName>
</protein>
<dbReference type="Proteomes" id="UP000708208">
    <property type="component" value="Unassembled WGS sequence"/>
</dbReference>
<evidence type="ECO:0000313" key="2">
    <source>
        <dbReference type="EMBL" id="CAG7831984.1"/>
    </source>
</evidence>
<feature type="region of interest" description="Disordered" evidence="1">
    <location>
        <begin position="1"/>
        <end position="37"/>
    </location>
</feature>
<reference evidence="2" key="1">
    <citation type="submission" date="2021-06" db="EMBL/GenBank/DDBJ databases">
        <authorList>
            <person name="Hodson N. C."/>
            <person name="Mongue J. A."/>
            <person name="Jaron S. K."/>
        </authorList>
    </citation>
    <scope>NUCLEOTIDE SEQUENCE</scope>
</reference>
<dbReference type="AlphaFoldDB" id="A0A8J2LFG9"/>
<feature type="compositionally biased region" description="Gly residues" evidence="1">
    <location>
        <begin position="21"/>
        <end position="37"/>
    </location>
</feature>